<dbReference type="InterPro" id="IPR009875">
    <property type="entry name" value="PilZ_domain"/>
</dbReference>
<dbReference type="Pfam" id="PF07238">
    <property type="entry name" value="PilZ"/>
    <property type="match status" value="1"/>
</dbReference>
<dbReference type="Proteomes" id="UP000198418">
    <property type="component" value="Unassembled WGS sequence"/>
</dbReference>
<dbReference type="Gene3D" id="2.40.10.220">
    <property type="entry name" value="predicted glycosyltransferase like domains"/>
    <property type="match status" value="1"/>
</dbReference>
<proteinExistence type="predicted"/>
<organism evidence="2 3">
    <name type="scientific">Rhodoblastus acidophilus</name>
    <name type="common">Rhodopseudomonas acidophila</name>
    <dbReference type="NCBI Taxonomy" id="1074"/>
    <lineage>
        <taxon>Bacteria</taxon>
        <taxon>Pseudomonadati</taxon>
        <taxon>Pseudomonadota</taxon>
        <taxon>Alphaproteobacteria</taxon>
        <taxon>Hyphomicrobiales</taxon>
        <taxon>Rhodoblastaceae</taxon>
        <taxon>Rhodoblastus</taxon>
    </lineage>
</organism>
<feature type="domain" description="PilZ" evidence="1">
    <location>
        <begin position="4"/>
        <end position="98"/>
    </location>
</feature>
<protein>
    <submittedName>
        <fullName evidence="2">PilZ domain-containing protein</fullName>
    </submittedName>
</protein>
<sequence>MYYERRASVRHKIFDHVEAVIFYGERQIRATIADISDDGLRLVLDETDKHPLPHSLQVGSHIEVAVKADDRAIECEVRRMGEGELGLRYFDGVSNLRRKALMKKIIG</sequence>
<dbReference type="EMBL" id="FYDG01000002">
    <property type="protein sequence ID" value="SNB64618.1"/>
    <property type="molecule type" value="Genomic_DNA"/>
</dbReference>
<reference evidence="3" key="1">
    <citation type="submission" date="2017-06" db="EMBL/GenBank/DDBJ databases">
        <authorList>
            <person name="Varghese N."/>
            <person name="Submissions S."/>
        </authorList>
    </citation>
    <scope>NUCLEOTIDE SEQUENCE [LARGE SCALE GENOMIC DNA]</scope>
    <source>
        <strain evidence="3">DSM 137</strain>
    </source>
</reference>
<evidence type="ECO:0000313" key="3">
    <source>
        <dbReference type="Proteomes" id="UP000198418"/>
    </source>
</evidence>
<name>A0A212QXY4_RHOAC</name>
<accession>A0A212QXY4</accession>
<dbReference type="GO" id="GO:0035438">
    <property type="term" value="F:cyclic-di-GMP binding"/>
    <property type="evidence" value="ECO:0007669"/>
    <property type="project" value="InterPro"/>
</dbReference>
<dbReference type="AlphaFoldDB" id="A0A212QXY4"/>
<evidence type="ECO:0000259" key="1">
    <source>
        <dbReference type="Pfam" id="PF07238"/>
    </source>
</evidence>
<gene>
    <name evidence="2" type="ORF">SAMN06265338_10265</name>
</gene>
<dbReference type="SUPFAM" id="SSF141371">
    <property type="entry name" value="PilZ domain-like"/>
    <property type="match status" value="1"/>
</dbReference>
<evidence type="ECO:0000313" key="2">
    <source>
        <dbReference type="EMBL" id="SNB64618.1"/>
    </source>
</evidence>
<keyword evidence="3" id="KW-1185">Reference proteome</keyword>